<evidence type="ECO:0000259" key="1">
    <source>
        <dbReference type="Pfam" id="PF03184"/>
    </source>
</evidence>
<accession>A0A4Y2G1W5</accession>
<name>A0A4Y2G1W5_ARAVE</name>
<proteinExistence type="predicted"/>
<evidence type="ECO:0000313" key="2">
    <source>
        <dbReference type="EMBL" id="GBM46776.1"/>
    </source>
</evidence>
<dbReference type="InterPro" id="IPR004875">
    <property type="entry name" value="DDE_SF_endonuclease_dom"/>
</dbReference>
<dbReference type="GO" id="GO:0003677">
    <property type="term" value="F:DNA binding"/>
    <property type="evidence" value="ECO:0007669"/>
    <property type="project" value="TreeGrafter"/>
</dbReference>
<feature type="domain" description="DDE-1" evidence="1">
    <location>
        <begin position="43"/>
        <end position="206"/>
    </location>
</feature>
<dbReference type="OrthoDB" id="6514731at2759"/>
<dbReference type="InterPro" id="IPR050863">
    <property type="entry name" value="CenT-Element_Derived"/>
</dbReference>
<gene>
    <name evidence="2" type="primary">Tigd4_88</name>
    <name evidence="2" type="ORF">AVEN_32942_1</name>
</gene>
<comment type="caution">
    <text evidence="2">The sequence shown here is derived from an EMBL/GenBank/DDBJ whole genome shotgun (WGS) entry which is preliminary data.</text>
</comment>
<dbReference type="Proteomes" id="UP000499080">
    <property type="component" value="Unassembled WGS sequence"/>
</dbReference>
<dbReference type="AlphaFoldDB" id="A0A4Y2G1W5"/>
<keyword evidence="3" id="KW-1185">Reference proteome</keyword>
<organism evidence="2 3">
    <name type="scientific">Araneus ventricosus</name>
    <name type="common">Orbweaver spider</name>
    <name type="synonym">Epeira ventricosa</name>
    <dbReference type="NCBI Taxonomy" id="182803"/>
    <lineage>
        <taxon>Eukaryota</taxon>
        <taxon>Metazoa</taxon>
        <taxon>Ecdysozoa</taxon>
        <taxon>Arthropoda</taxon>
        <taxon>Chelicerata</taxon>
        <taxon>Arachnida</taxon>
        <taxon>Araneae</taxon>
        <taxon>Araneomorphae</taxon>
        <taxon>Entelegynae</taxon>
        <taxon>Araneoidea</taxon>
        <taxon>Araneidae</taxon>
        <taxon>Araneus</taxon>
    </lineage>
</organism>
<dbReference type="Pfam" id="PF03184">
    <property type="entry name" value="DDE_1"/>
    <property type="match status" value="1"/>
</dbReference>
<dbReference type="PANTHER" id="PTHR19303">
    <property type="entry name" value="TRANSPOSON"/>
    <property type="match status" value="1"/>
</dbReference>
<evidence type="ECO:0000313" key="3">
    <source>
        <dbReference type="Proteomes" id="UP000499080"/>
    </source>
</evidence>
<reference evidence="2 3" key="1">
    <citation type="journal article" date="2019" name="Sci. Rep.">
        <title>Orb-weaving spider Araneus ventricosus genome elucidates the spidroin gene catalogue.</title>
        <authorList>
            <person name="Kono N."/>
            <person name="Nakamura H."/>
            <person name="Ohtoshi R."/>
            <person name="Moran D.A.P."/>
            <person name="Shinohara A."/>
            <person name="Yoshida Y."/>
            <person name="Fujiwara M."/>
            <person name="Mori M."/>
            <person name="Tomita M."/>
            <person name="Arakawa K."/>
        </authorList>
    </citation>
    <scope>NUCLEOTIDE SEQUENCE [LARGE SCALE GENOMIC DNA]</scope>
</reference>
<sequence length="214" mass="24796">MKEYEPKNIFNADETGLFHECLHDKTAMFKDEECRGGKQSKVRSTVLLAANEDGSERLPPLTIGRSEKPRCFAKVKSFPFKYKANRKARMTSEIIEDWLNSFDRYMRVKKRKIIIFIDNCSAHSNLPALKNVSVKFFPANTTSDLQPMDQGKIRSFKVNYRRQTVRKLVDTIDEGSTLSKIDVLDCMRMTDYVWRDVSQKTAKNCFKKAGFKNV</sequence>
<protein>
    <submittedName>
        <fullName evidence="2">Tigger transposable element-derived protein 4</fullName>
    </submittedName>
</protein>
<dbReference type="EMBL" id="BGPR01097787">
    <property type="protein sequence ID" value="GBM46776.1"/>
    <property type="molecule type" value="Genomic_DNA"/>
</dbReference>
<dbReference type="GO" id="GO:0005634">
    <property type="term" value="C:nucleus"/>
    <property type="evidence" value="ECO:0007669"/>
    <property type="project" value="TreeGrafter"/>
</dbReference>
<dbReference type="PANTHER" id="PTHR19303:SF73">
    <property type="entry name" value="PROTEIN PDC2"/>
    <property type="match status" value="1"/>
</dbReference>